<evidence type="ECO:0000313" key="1">
    <source>
        <dbReference type="EMBL" id="RBP39164.1"/>
    </source>
</evidence>
<dbReference type="AlphaFoldDB" id="A0A366HBZ4"/>
<name>A0A366HBZ4_9BACT</name>
<reference evidence="1 2" key="1">
    <citation type="submission" date="2018-06" db="EMBL/GenBank/DDBJ databases">
        <title>Genomic Encyclopedia of Type Strains, Phase IV (KMG-IV): sequencing the most valuable type-strain genomes for metagenomic binning, comparative biology and taxonomic classification.</title>
        <authorList>
            <person name="Goeker M."/>
        </authorList>
    </citation>
    <scope>NUCLEOTIDE SEQUENCE [LARGE SCALE GENOMIC DNA]</scope>
    <source>
        <strain evidence="1 2">DSM 25532</strain>
    </source>
</reference>
<accession>A0A366HBZ4</accession>
<gene>
    <name evidence="1" type="ORF">DES53_110188</name>
</gene>
<protein>
    <submittedName>
        <fullName evidence="1">Uncharacterized protein</fullName>
    </submittedName>
</protein>
<evidence type="ECO:0000313" key="2">
    <source>
        <dbReference type="Proteomes" id="UP000253426"/>
    </source>
</evidence>
<organism evidence="1 2">
    <name type="scientific">Roseimicrobium gellanilyticum</name>
    <dbReference type="NCBI Taxonomy" id="748857"/>
    <lineage>
        <taxon>Bacteria</taxon>
        <taxon>Pseudomonadati</taxon>
        <taxon>Verrucomicrobiota</taxon>
        <taxon>Verrucomicrobiia</taxon>
        <taxon>Verrucomicrobiales</taxon>
        <taxon>Verrucomicrobiaceae</taxon>
        <taxon>Roseimicrobium</taxon>
    </lineage>
</organism>
<dbReference type="Proteomes" id="UP000253426">
    <property type="component" value="Unassembled WGS sequence"/>
</dbReference>
<sequence>MHGVPMRKVWLLVLLALAATYVWRRCTPIQHAPVVLQEEPRQVDFTAAQAAIQMDGWTLKPLATFSMKARVLGITRYDDGPPSKLAPYDLALGWGPMSDTGVLERLNIRQSNRFYHWTYWGKPPVPEKDIISHSTNAHIIPAGEGVLLKLKSLREGSLIQLAGVLVEATHPQAEKPWRSSLSRTDAGEGSCEIIYVKSLVEE</sequence>
<comment type="caution">
    <text evidence="1">The sequence shown here is derived from an EMBL/GenBank/DDBJ whole genome shotgun (WGS) entry which is preliminary data.</text>
</comment>
<dbReference type="EMBL" id="QNRR01000010">
    <property type="protein sequence ID" value="RBP39164.1"/>
    <property type="molecule type" value="Genomic_DNA"/>
</dbReference>
<proteinExistence type="predicted"/>
<keyword evidence="2" id="KW-1185">Reference proteome</keyword>